<dbReference type="PANTHER" id="PTHR39966">
    <property type="entry name" value="BLL2471 PROTEIN-RELATED"/>
    <property type="match status" value="1"/>
</dbReference>
<dbReference type="Proteomes" id="UP000425960">
    <property type="component" value="Plasmid Do28_1"/>
</dbReference>
<protein>
    <submittedName>
        <fullName evidence="2">Hemerythrin</fullName>
    </submittedName>
</protein>
<keyword evidence="2" id="KW-0614">Plasmid</keyword>
<dbReference type="Gene3D" id="1.20.120.520">
    <property type="entry name" value="nmb1532 protein domain like"/>
    <property type="match status" value="1"/>
</dbReference>
<dbReference type="AlphaFoldDB" id="A0A5K8A301"/>
<organism evidence="2 3">
    <name type="scientific">Desulfosarcina ovata subsp. sediminis</name>
    <dbReference type="NCBI Taxonomy" id="885957"/>
    <lineage>
        <taxon>Bacteria</taxon>
        <taxon>Pseudomonadati</taxon>
        <taxon>Thermodesulfobacteriota</taxon>
        <taxon>Desulfobacteria</taxon>
        <taxon>Desulfobacterales</taxon>
        <taxon>Desulfosarcinaceae</taxon>
        <taxon>Desulfosarcina</taxon>
    </lineage>
</organism>
<dbReference type="EMBL" id="AP021877">
    <property type="protein sequence ID" value="BBO86690.1"/>
    <property type="molecule type" value="Genomic_DNA"/>
</dbReference>
<feature type="domain" description="Hemerythrin-like" evidence="1">
    <location>
        <begin position="4"/>
        <end position="141"/>
    </location>
</feature>
<dbReference type="Pfam" id="PF01814">
    <property type="entry name" value="Hemerythrin"/>
    <property type="match status" value="1"/>
</dbReference>
<gene>
    <name evidence="2" type="ORF">DSCO28_72560</name>
</gene>
<evidence type="ECO:0000259" key="1">
    <source>
        <dbReference type="Pfam" id="PF01814"/>
    </source>
</evidence>
<reference evidence="2 3" key="1">
    <citation type="submission" date="2019-11" db="EMBL/GenBank/DDBJ databases">
        <title>Comparative genomics of hydrocarbon-degrading Desulfosarcina strains.</title>
        <authorList>
            <person name="Watanabe M."/>
            <person name="Kojima H."/>
            <person name="Fukui M."/>
        </authorList>
    </citation>
    <scope>NUCLEOTIDE SEQUENCE [LARGE SCALE GENOMIC DNA]</scope>
    <source>
        <strain evidence="2 3">28bB2T</strain>
        <plasmid evidence="3">do28_1 dna</plasmid>
    </source>
</reference>
<dbReference type="CDD" id="cd12108">
    <property type="entry name" value="Hr-like"/>
    <property type="match status" value="1"/>
</dbReference>
<geneLocation type="plasmid" evidence="3">
    <name>do28_1 dna</name>
</geneLocation>
<sequence>MEAIDELIIEHEAVRQALAVLKTIGRCIEETGKMSNIVDHVEQLFDFFSTFVDQCHHGKEETFLFPALERVGISREGGPVGVMLKEHQQGRDLVAKMKDALSRYRNGESSSAEEFKRHADDYAELLDFHIDKENNVLFRLARNHLPANDLVEMKLGFDRIEAEKIGVGKHERFHQMLSELGNIYLQ</sequence>
<evidence type="ECO:0000313" key="3">
    <source>
        <dbReference type="Proteomes" id="UP000425960"/>
    </source>
</evidence>
<dbReference type="KEGG" id="dov:DSCO28_72560"/>
<proteinExistence type="predicted"/>
<dbReference type="InterPro" id="IPR012312">
    <property type="entry name" value="Hemerythrin-like"/>
</dbReference>
<evidence type="ECO:0000313" key="2">
    <source>
        <dbReference type="EMBL" id="BBO86690.1"/>
    </source>
</evidence>
<dbReference type="PANTHER" id="PTHR39966:SF1">
    <property type="entry name" value="HEMERYTHRIN-LIKE DOMAIN-CONTAINING PROTEIN"/>
    <property type="match status" value="1"/>
</dbReference>
<dbReference type="GO" id="GO:0005886">
    <property type="term" value="C:plasma membrane"/>
    <property type="evidence" value="ECO:0007669"/>
    <property type="project" value="TreeGrafter"/>
</dbReference>
<name>A0A5K8A301_9BACT</name>
<accession>A0A5K8A301</accession>
<dbReference type="RefSeq" id="WP_155326277.1">
    <property type="nucleotide sequence ID" value="NZ_AP021877.1"/>
</dbReference>